<feature type="chain" id="PRO_5005552344" evidence="2">
    <location>
        <begin position="20"/>
        <end position="382"/>
    </location>
</feature>
<feature type="signal peptide" evidence="2">
    <location>
        <begin position="1"/>
        <end position="19"/>
    </location>
</feature>
<dbReference type="InterPro" id="IPR006373">
    <property type="entry name" value="VSA_Rifin"/>
</dbReference>
<gene>
    <name evidence="3" type="ORF">PFMG_00262</name>
</gene>
<dbReference type="Pfam" id="PF02009">
    <property type="entry name" value="RIFIN"/>
    <property type="match status" value="1"/>
</dbReference>
<sequence>MKVHYINILLFALPLNILEHNKNEPHTTPNHTQTTRSLCECELYSPTNYDNDPEMKRVMQQFEDRTTQRFHEYDEKMQSKRIQCKEQCEKDMQKIILKDKLEKELMDKFATLQTDIQNDAIPTCVCEKSLADKVEKNCMKCTQNLGGIVAPSSGVLAGIAELGLSAWKTTALKTAIAAAEQAGAAMGKAAGDAAGATEVIKLMKTTFYINELNGKLLESVFTTTPFNKASIITQAVYSEFLEKCMPRLPVTGVPTGPSPIAATDKSFCSTFEALGFVQGTPSQTSASTEAFIKKKVETMVLLAENTAGAHAEAVTEEATVTLTIEKTGVVQTTYMGYQISIIASIVAIVVIVLIMVIIYLVLRYRRKKKMKKKLQYIKLLEE</sequence>
<accession>A0A0L1I363</accession>
<dbReference type="EMBL" id="GG664968">
    <property type="protein sequence ID" value="KNG74066.1"/>
    <property type="molecule type" value="Genomic_DNA"/>
</dbReference>
<proteinExistence type="predicted"/>
<name>A0A0L1I363_PLAFA</name>
<protein>
    <submittedName>
        <fullName evidence="3">Rifin</fullName>
    </submittedName>
</protein>
<dbReference type="Proteomes" id="UP000054562">
    <property type="component" value="Unassembled WGS sequence"/>
</dbReference>
<keyword evidence="1" id="KW-0812">Transmembrane</keyword>
<organism evidence="3 4">
    <name type="scientific">Plasmodium falciparum IGH-CR14</name>
    <dbReference type="NCBI Taxonomy" id="580059"/>
    <lineage>
        <taxon>Eukaryota</taxon>
        <taxon>Sar</taxon>
        <taxon>Alveolata</taxon>
        <taxon>Apicomplexa</taxon>
        <taxon>Aconoidasida</taxon>
        <taxon>Haemosporida</taxon>
        <taxon>Plasmodiidae</taxon>
        <taxon>Plasmodium</taxon>
        <taxon>Plasmodium (Laverania)</taxon>
    </lineage>
</organism>
<evidence type="ECO:0000256" key="1">
    <source>
        <dbReference type="SAM" id="Phobius"/>
    </source>
</evidence>
<reference evidence="4" key="2">
    <citation type="submission" date="2015-07" db="EMBL/GenBank/DDBJ databases">
        <title>The genome sequence of Plasmodium falciparum IGH-CR14.</title>
        <authorList>
            <consortium name="The Broad Institute Genome Sequencing Platform"/>
            <person name="Volkman S.K."/>
            <person name="Neafsey D.E."/>
            <person name="Dash A.P."/>
            <person name="Chitnis C.E."/>
            <person name="Hartl D.L."/>
            <person name="Young S.K."/>
            <person name="Kodira C.D."/>
            <person name="Zeng Q."/>
            <person name="Koehrsen M."/>
            <person name="Godfrey P."/>
            <person name="Alvarado L."/>
            <person name="Berlin A."/>
            <person name="Borenstein D."/>
            <person name="Chen Z."/>
            <person name="Engels R."/>
            <person name="Freedman E."/>
            <person name="Gellesch M."/>
            <person name="Goldberg J."/>
            <person name="Griggs A."/>
            <person name="Gujja S."/>
            <person name="Heiman D."/>
            <person name="Hepburn T."/>
            <person name="Howarth C."/>
            <person name="Jen D."/>
            <person name="Larson L."/>
            <person name="Lewis B."/>
            <person name="Mehta T."/>
            <person name="Park D."/>
            <person name="Pearson M."/>
            <person name="Roberts A."/>
            <person name="Saif S."/>
            <person name="Shea T."/>
            <person name="Shenoy N."/>
            <person name="Sisk P."/>
            <person name="Stolte C."/>
            <person name="Sykes S."/>
            <person name="Walk T."/>
            <person name="White J."/>
            <person name="Yandava C."/>
            <person name="Wirth D.F."/>
            <person name="Nusbaum C."/>
            <person name="Birren B."/>
        </authorList>
    </citation>
    <scope>NUCLEOTIDE SEQUENCE [LARGE SCALE GENOMIC DNA]</scope>
    <source>
        <strain evidence="4">IGH-CR14</strain>
    </source>
</reference>
<keyword evidence="1" id="KW-0472">Membrane</keyword>
<evidence type="ECO:0000256" key="2">
    <source>
        <dbReference type="SAM" id="SignalP"/>
    </source>
</evidence>
<reference evidence="4" key="1">
    <citation type="submission" date="2015-07" db="EMBL/GenBank/DDBJ databases">
        <title>Annotation of Plasmodium falciparum IGH-CR14.</title>
        <authorList>
            <consortium name="The Broad Institute Genome Sequencing Platform"/>
            <person name="Volkman S.K."/>
            <person name="Neafsey D.E."/>
            <person name="Dash A.P."/>
            <person name="Chitnis C.E."/>
            <person name="Hartl D.L."/>
            <person name="Young S.K."/>
            <person name="Zeng Q."/>
            <person name="Koehrsen M."/>
            <person name="Alvarado L."/>
            <person name="Berlin A."/>
            <person name="Borenstein D."/>
            <person name="Chapman S.B."/>
            <person name="Chen Z."/>
            <person name="Engels R."/>
            <person name="Freedman E."/>
            <person name="Gellesch M."/>
            <person name="Goldberg J."/>
            <person name="Griggs A."/>
            <person name="Gujja S."/>
            <person name="Heilman E.R."/>
            <person name="Heiman D.I."/>
            <person name="Howarth C."/>
            <person name="Jen D."/>
            <person name="Larson L."/>
            <person name="Mehta T."/>
            <person name="Neiman D."/>
            <person name="Park D."/>
            <person name="Pearson M."/>
            <person name="Roberts A."/>
            <person name="Saif S."/>
            <person name="Shea T."/>
            <person name="Shenoy N."/>
            <person name="Sisk P."/>
            <person name="Stolte C."/>
            <person name="Sykes S."/>
            <person name="Walk T."/>
            <person name="White J."/>
            <person name="Yandava C."/>
            <person name="Haas B."/>
            <person name="Henn M.R."/>
            <person name="Nusbaum C."/>
            <person name="Birren B."/>
        </authorList>
    </citation>
    <scope>NUCLEOTIDE SEQUENCE [LARGE SCALE GENOMIC DNA]</scope>
    <source>
        <strain evidence="4">IGH-CR14</strain>
    </source>
</reference>
<feature type="transmembrane region" description="Helical" evidence="1">
    <location>
        <begin position="341"/>
        <end position="362"/>
    </location>
</feature>
<evidence type="ECO:0000313" key="3">
    <source>
        <dbReference type="EMBL" id="KNG74066.1"/>
    </source>
</evidence>
<dbReference type="NCBIfam" id="TIGR01477">
    <property type="entry name" value="RIFIN"/>
    <property type="match status" value="1"/>
</dbReference>
<dbReference type="AlphaFoldDB" id="A0A0L1I363"/>
<keyword evidence="2" id="KW-0732">Signal</keyword>
<evidence type="ECO:0000313" key="4">
    <source>
        <dbReference type="Proteomes" id="UP000054562"/>
    </source>
</evidence>
<keyword evidence="1" id="KW-1133">Transmembrane helix</keyword>